<comment type="caution">
    <text evidence="1">The sequence shown here is derived from an EMBL/GenBank/DDBJ whole genome shotgun (WGS) entry which is preliminary data.</text>
</comment>
<accession>A0ACC0USI6</accession>
<reference evidence="1" key="1">
    <citation type="submission" date="2022-10" db="EMBL/GenBank/DDBJ databases">
        <title>Complete Genome of Trichothecium roseum strain YXFP-22015, a Plant Pathogen Isolated from Citrus.</title>
        <authorList>
            <person name="Wang Y."/>
            <person name="Zhu L."/>
        </authorList>
    </citation>
    <scope>NUCLEOTIDE SEQUENCE</scope>
    <source>
        <strain evidence="1">YXFP-22015</strain>
    </source>
</reference>
<dbReference type="EMBL" id="CM047948">
    <property type="protein sequence ID" value="KAI9896192.1"/>
    <property type="molecule type" value="Genomic_DNA"/>
</dbReference>
<keyword evidence="2" id="KW-1185">Reference proteome</keyword>
<gene>
    <name evidence="1" type="ORF">N3K66_008364</name>
</gene>
<evidence type="ECO:0000313" key="2">
    <source>
        <dbReference type="Proteomes" id="UP001163324"/>
    </source>
</evidence>
<sequence length="307" mass="33150">MGQRSTLLAALIGAVAVTTTSALAVETKATASNLLGFDETYVRTLSASDVIPEVRVLETFDFNETAVAAEPFVGPEEAAERAQKRFINGADDRYLYSDTNYPYGAIGKLQWSNGVFCSGALVGPRHVLTAKHCLVSGQSGTFSPGFDNGARLGSGAVTTVITSGYEWGSPCGWKGDWAILILDRRLGDERGYFGVKLPERSKVDNPMFHHIGYPGDRDGGNRPYRTNGNTVQGFRAWDCDQYGPFYTDTDCAGGQSGGPHWEVVDGNRYIWGTLSVTFDGGNGVAWSGWGSGEQMLDSVIRARNDFP</sequence>
<protein>
    <submittedName>
        <fullName evidence="1">Uncharacterized protein</fullName>
    </submittedName>
</protein>
<evidence type="ECO:0000313" key="1">
    <source>
        <dbReference type="EMBL" id="KAI9896192.1"/>
    </source>
</evidence>
<dbReference type="Proteomes" id="UP001163324">
    <property type="component" value="Chromosome 9"/>
</dbReference>
<name>A0ACC0USI6_9HYPO</name>
<organism evidence="1 2">
    <name type="scientific">Trichothecium roseum</name>
    <dbReference type="NCBI Taxonomy" id="47278"/>
    <lineage>
        <taxon>Eukaryota</taxon>
        <taxon>Fungi</taxon>
        <taxon>Dikarya</taxon>
        <taxon>Ascomycota</taxon>
        <taxon>Pezizomycotina</taxon>
        <taxon>Sordariomycetes</taxon>
        <taxon>Hypocreomycetidae</taxon>
        <taxon>Hypocreales</taxon>
        <taxon>Hypocreales incertae sedis</taxon>
        <taxon>Trichothecium</taxon>
    </lineage>
</organism>
<proteinExistence type="predicted"/>